<dbReference type="SMART" id="SM01321">
    <property type="entry name" value="Y1_Tnp"/>
    <property type="match status" value="1"/>
</dbReference>
<evidence type="ECO:0000313" key="2">
    <source>
        <dbReference type="EMBL" id="MCG4528388.1"/>
    </source>
</evidence>
<dbReference type="Pfam" id="PF01797">
    <property type="entry name" value="Y1_Tnp"/>
    <property type="match status" value="1"/>
</dbReference>
<evidence type="ECO:0000313" key="3">
    <source>
        <dbReference type="Proteomes" id="UP001200313"/>
    </source>
</evidence>
<dbReference type="InterPro" id="IPR036515">
    <property type="entry name" value="Transposase_17_sf"/>
</dbReference>
<keyword evidence="3" id="KW-1185">Reference proteome</keyword>
<sequence length="109" mass="12222">MPDVLKALVDGVDEQLKGIIVEYAEKSDILVLAMEVMPDHVHLLLECPLGLSPISIVKGIKQTSSVHLRREFPQLRRLPTRWARGSFFETVGSASLDVIKPYINNQKSK</sequence>
<feature type="domain" description="Transposase IS200-like" evidence="1">
    <location>
        <begin position="1"/>
        <end position="106"/>
    </location>
</feature>
<dbReference type="PANTHER" id="PTHR33360:SF2">
    <property type="entry name" value="TRANSPOSASE FOR INSERTION SEQUENCE ELEMENT IS200"/>
    <property type="match status" value="1"/>
</dbReference>
<dbReference type="EMBL" id="JAKNJB010000033">
    <property type="protein sequence ID" value="MCG4528388.1"/>
    <property type="molecule type" value="Genomic_DNA"/>
</dbReference>
<reference evidence="2 3" key="1">
    <citation type="submission" date="2022-01" db="EMBL/GenBank/DDBJ databases">
        <title>Collection of gut derived symbiotic bacterial strains cultured from healthy donors.</title>
        <authorList>
            <person name="Lin H."/>
            <person name="Kohout C."/>
            <person name="Waligurski E."/>
            <person name="Pamer E.G."/>
        </authorList>
    </citation>
    <scope>NUCLEOTIDE SEQUENCE [LARGE SCALE GENOMIC DNA]</scope>
    <source>
        <strain evidence="2 3">DFI.3.7</strain>
    </source>
</reference>
<dbReference type="Gene3D" id="3.30.70.1290">
    <property type="entry name" value="Transposase IS200-like"/>
    <property type="match status" value="1"/>
</dbReference>
<dbReference type="PANTHER" id="PTHR33360">
    <property type="entry name" value="TRANSPOSASE FOR INSERTION SEQUENCE ELEMENT IS200"/>
    <property type="match status" value="1"/>
</dbReference>
<dbReference type="SUPFAM" id="SSF143422">
    <property type="entry name" value="Transposase IS200-like"/>
    <property type="match status" value="1"/>
</dbReference>
<dbReference type="RefSeq" id="WP_238074805.1">
    <property type="nucleotide sequence ID" value="NZ_JAKNJB010000033.1"/>
</dbReference>
<evidence type="ECO:0000259" key="1">
    <source>
        <dbReference type="SMART" id="SM01321"/>
    </source>
</evidence>
<organism evidence="2 3">
    <name type="scientific">Intestinimonas massiliensis</name>
    <name type="common">ex Afouda et al. 2020</name>
    <dbReference type="NCBI Taxonomy" id="1673721"/>
    <lineage>
        <taxon>Bacteria</taxon>
        <taxon>Bacillati</taxon>
        <taxon>Bacillota</taxon>
        <taxon>Clostridia</taxon>
        <taxon>Eubacteriales</taxon>
        <taxon>Intestinimonas</taxon>
    </lineage>
</organism>
<protein>
    <submittedName>
        <fullName evidence="2">IS200/IS605 family transposase</fullName>
    </submittedName>
</protein>
<gene>
    <name evidence="2" type="primary">tnpA</name>
    <name evidence="2" type="ORF">L0P79_15130</name>
</gene>
<proteinExistence type="predicted"/>
<dbReference type="InterPro" id="IPR002686">
    <property type="entry name" value="Transposase_17"/>
</dbReference>
<dbReference type="NCBIfam" id="NF033573">
    <property type="entry name" value="transpos_IS200"/>
    <property type="match status" value="1"/>
</dbReference>
<name>A0ABS9MCP0_9FIRM</name>
<comment type="caution">
    <text evidence="2">The sequence shown here is derived from an EMBL/GenBank/DDBJ whole genome shotgun (WGS) entry which is preliminary data.</text>
</comment>
<dbReference type="Proteomes" id="UP001200313">
    <property type="component" value="Unassembled WGS sequence"/>
</dbReference>
<accession>A0ABS9MCP0</accession>